<organism evidence="1">
    <name type="scientific">human gut metagenome</name>
    <dbReference type="NCBI Taxonomy" id="408170"/>
    <lineage>
        <taxon>unclassified sequences</taxon>
        <taxon>metagenomes</taxon>
        <taxon>organismal metagenomes</taxon>
    </lineage>
</organism>
<comment type="caution">
    <text evidence="1">The sequence shown here is derived from an EMBL/GenBank/DDBJ whole genome shotgun (WGS) entry which is preliminary data.</text>
</comment>
<sequence length="121" mass="13695">FIELNLMTAQTIDLIDPDGNTDTQKVEANLQQITQRINKLQPGTTSETQNAVREYQDSVKEFVAEARNYIIINSSYGEAYTQLFIKYNKMVGKANVVNMAQQLMLDDSIALFLGYPKINIV</sequence>
<evidence type="ECO:0000313" key="1">
    <source>
        <dbReference type="EMBL" id="ETJ32639.1"/>
    </source>
</evidence>
<dbReference type="EMBL" id="AZMM01012910">
    <property type="protein sequence ID" value="ETJ32639.1"/>
    <property type="molecule type" value="Genomic_DNA"/>
</dbReference>
<proteinExistence type="predicted"/>
<feature type="non-terminal residue" evidence="1">
    <location>
        <position position="1"/>
    </location>
</feature>
<gene>
    <name evidence="1" type="ORF">Q604_UNBC12910G0001</name>
</gene>
<accession>W1XUU1</accession>
<name>W1XUU1_9ZZZZ</name>
<protein>
    <submittedName>
        <fullName evidence="1">Uncharacterized protein</fullName>
    </submittedName>
</protein>
<reference evidence="1" key="1">
    <citation type="submission" date="2013-12" db="EMBL/GenBank/DDBJ databases">
        <title>A Varibaculum cambriense genome reconstructed from a premature infant gut community with otherwise low bacterial novelty that shifts toward anaerobic metabolism during the third week of life.</title>
        <authorList>
            <person name="Brown C.T."/>
            <person name="Sharon I."/>
            <person name="Thomas B.C."/>
            <person name="Castelle C.J."/>
            <person name="Morowitz M.J."/>
            <person name="Banfield J.F."/>
        </authorList>
    </citation>
    <scope>NUCLEOTIDE SEQUENCE</scope>
</reference>
<dbReference type="AlphaFoldDB" id="W1XUU1"/>
<feature type="non-terminal residue" evidence="1">
    <location>
        <position position="121"/>
    </location>
</feature>